<evidence type="ECO:0000313" key="1">
    <source>
        <dbReference type="EMBL" id="PIZ14786.1"/>
    </source>
</evidence>
<dbReference type="Proteomes" id="UP000229307">
    <property type="component" value="Unassembled WGS sequence"/>
</dbReference>
<comment type="caution">
    <text evidence="1">The sequence shown here is derived from an EMBL/GenBank/DDBJ whole genome shotgun (WGS) entry which is preliminary data.</text>
</comment>
<dbReference type="GO" id="GO:0005829">
    <property type="term" value="C:cytosol"/>
    <property type="evidence" value="ECO:0007669"/>
    <property type="project" value="TreeGrafter"/>
</dbReference>
<reference evidence="2" key="1">
    <citation type="submission" date="2017-09" db="EMBL/GenBank/DDBJ databases">
        <title>Depth-based differentiation of microbial function through sediment-hosted aquifers and enrichment of novel symbionts in the deep terrestrial subsurface.</title>
        <authorList>
            <person name="Probst A.J."/>
            <person name="Ladd B."/>
            <person name="Jarett J.K."/>
            <person name="Geller-Mcgrath D.E."/>
            <person name="Sieber C.M.K."/>
            <person name="Emerson J.B."/>
            <person name="Anantharaman K."/>
            <person name="Thomas B.C."/>
            <person name="Malmstrom R."/>
            <person name="Stieglmeier M."/>
            <person name="Klingl A."/>
            <person name="Woyke T."/>
            <person name="Ryan C.M."/>
            <person name="Banfield J.F."/>
        </authorList>
    </citation>
    <scope>NUCLEOTIDE SEQUENCE [LARGE SCALE GENOMIC DNA]</scope>
</reference>
<name>A0A2M7S5I8_9BACT</name>
<accession>A0A2M7S5I8</accession>
<gene>
    <name evidence="1" type="ORF">COY52_10985</name>
</gene>
<dbReference type="InterPro" id="IPR027396">
    <property type="entry name" value="DsrEFH-like"/>
</dbReference>
<evidence type="ECO:0000313" key="2">
    <source>
        <dbReference type="Proteomes" id="UP000229307"/>
    </source>
</evidence>
<dbReference type="SUPFAM" id="SSF75169">
    <property type="entry name" value="DsrEFH-like"/>
    <property type="match status" value="1"/>
</dbReference>
<proteinExistence type="predicted"/>
<dbReference type="AlphaFoldDB" id="A0A2M7S5I8"/>
<dbReference type="PANTHER" id="PTHR34874:SF1">
    <property type="entry name" value="PROTEIN YCHN"/>
    <property type="match status" value="1"/>
</dbReference>
<dbReference type="EMBL" id="PFMR01000301">
    <property type="protein sequence ID" value="PIZ14786.1"/>
    <property type="molecule type" value="Genomic_DNA"/>
</dbReference>
<sequence>MKILIVLNDSPYGIERTYNGLRLAIAITTQQNVELRVFLMGDAIICAKTEQKVPAGYYNVQNMVERLTAAGVNIGACGTCLSARGITDEFLAKGVHRSTLLELTEWTLWADKVINF</sequence>
<dbReference type="Gene3D" id="3.40.1260.10">
    <property type="entry name" value="DsrEFH-like"/>
    <property type="match status" value="1"/>
</dbReference>
<dbReference type="PANTHER" id="PTHR34874">
    <property type="entry name" value="PROTEIN YCHN"/>
    <property type="match status" value="1"/>
</dbReference>
<dbReference type="Pfam" id="PF02635">
    <property type="entry name" value="DsrE"/>
    <property type="match status" value="1"/>
</dbReference>
<protein>
    <submittedName>
        <fullName evidence="1">Uncharacterized protein</fullName>
    </submittedName>
</protein>
<dbReference type="InterPro" id="IPR003787">
    <property type="entry name" value="Sulphur_relay_DsrE/F-like"/>
</dbReference>
<organism evidence="1 2">
    <name type="scientific">Candidatus Desantisbacteria bacterium CG_4_10_14_0_8_um_filter_48_22</name>
    <dbReference type="NCBI Taxonomy" id="1974543"/>
    <lineage>
        <taxon>Bacteria</taxon>
        <taxon>Candidatus Desantisiibacteriota</taxon>
    </lineage>
</organism>